<dbReference type="EMBL" id="JACTVJ010000041">
    <property type="protein sequence ID" value="MBC9719428.1"/>
    <property type="molecule type" value="Genomic_DNA"/>
</dbReference>
<keyword evidence="2" id="KW-1185">Reference proteome</keyword>
<comment type="caution">
    <text evidence="1">The sequence shown here is derived from an EMBL/GenBank/DDBJ whole genome shotgun (WGS) entry which is preliminary data.</text>
</comment>
<dbReference type="InterPro" id="IPR016032">
    <property type="entry name" value="Sig_transdc_resp-reg_C-effctor"/>
</dbReference>
<protein>
    <recommendedName>
        <fullName evidence="3">OmpR/PhoB-type domain-containing protein</fullName>
    </recommendedName>
</protein>
<organism evidence="1 2">
    <name type="scientific">Streptomyces polyasparticus</name>
    <dbReference type="NCBI Taxonomy" id="2767826"/>
    <lineage>
        <taxon>Bacteria</taxon>
        <taxon>Bacillati</taxon>
        <taxon>Actinomycetota</taxon>
        <taxon>Actinomycetes</taxon>
        <taxon>Kitasatosporales</taxon>
        <taxon>Streptomycetaceae</taxon>
        <taxon>Streptomyces</taxon>
    </lineage>
</organism>
<evidence type="ECO:0008006" key="3">
    <source>
        <dbReference type="Google" id="ProtNLM"/>
    </source>
</evidence>
<dbReference type="InterPro" id="IPR036388">
    <property type="entry name" value="WH-like_DNA-bd_sf"/>
</dbReference>
<gene>
    <name evidence="1" type="ORF">H9Y04_43655</name>
</gene>
<reference evidence="1 2" key="1">
    <citation type="submission" date="2020-08" db="EMBL/GenBank/DDBJ databases">
        <title>Genemic of Streptomyces polyaspartic.</title>
        <authorList>
            <person name="Liu W."/>
        </authorList>
    </citation>
    <scope>NUCLEOTIDE SEQUENCE [LARGE SCALE GENOMIC DNA]</scope>
    <source>
        <strain evidence="1 2">TRM66268-LWL</strain>
    </source>
</reference>
<evidence type="ECO:0000313" key="2">
    <source>
        <dbReference type="Proteomes" id="UP000642284"/>
    </source>
</evidence>
<sequence>MLAYLALHRRGVRREVLAAALWPDAPSDRPYTSLHATVSQLRRALRSATGDKGTAAGLGDT</sequence>
<name>A0ABR7SYI7_9ACTN</name>
<evidence type="ECO:0000313" key="1">
    <source>
        <dbReference type="EMBL" id="MBC9719428.1"/>
    </source>
</evidence>
<accession>A0ABR7SYI7</accession>
<dbReference type="Proteomes" id="UP000642284">
    <property type="component" value="Unassembled WGS sequence"/>
</dbReference>
<proteinExistence type="predicted"/>
<dbReference type="SUPFAM" id="SSF46894">
    <property type="entry name" value="C-terminal effector domain of the bipartite response regulators"/>
    <property type="match status" value="1"/>
</dbReference>
<dbReference type="Gene3D" id="1.10.10.10">
    <property type="entry name" value="Winged helix-like DNA-binding domain superfamily/Winged helix DNA-binding domain"/>
    <property type="match status" value="1"/>
</dbReference>